<accession>A0A3P8C856</accession>
<reference evidence="4" key="2">
    <citation type="submission" date="2019-09" db="UniProtKB">
        <authorList>
            <consortium name="WormBaseParasite"/>
        </authorList>
    </citation>
    <scope>IDENTIFICATION</scope>
</reference>
<evidence type="ECO:0000256" key="1">
    <source>
        <dbReference type="SAM" id="MobiDB-lite"/>
    </source>
</evidence>
<name>A0A183GBH9_HELPZ</name>
<organism evidence="3 4">
    <name type="scientific">Heligmosomoides polygyrus</name>
    <name type="common">Parasitic roundworm</name>
    <dbReference type="NCBI Taxonomy" id="6339"/>
    <lineage>
        <taxon>Eukaryota</taxon>
        <taxon>Metazoa</taxon>
        <taxon>Ecdysozoa</taxon>
        <taxon>Nematoda</taxon>
        <taxon>Chromadorea</taxon>
        <taxon>Rhabditida</taxon>
        <taxon>Rhabditina</taxon>
        <taxon>Rhabditomorpha</taxon>
        <taxon>Strongyloidea</taxon>
        <taxon>Heligmosomidae</taxon>
        <taxon>Heligmosomoides</taxon>
    </lineage>
</organism>
<protein>
    <submittedName>
        <fullName evidence="4">SH2 domain-containing protein</fullName>
    </submittedName>
</protein>
<keyword evidence="3" id="KW-1185">Reference proteome</keyword>
<feature type="region of interest" description="Disordered" evidence="1">
    <location>
        <begin position="34"/>
        <end position="70"/>
    </location>
</feature>
<dbReference type="AlphaFoldDB" id="A0A183GBH9"/>
<dbReference type="WBParaSite" id="HPBE_0001945801-mRNA-1">
    <property type="protein sequence ID" value="HPBE_0001945801-mRNA-1"/>
    <property type="gene ID" value="HPBE_0001945801"/>
</dbReference>
<dbReference type="EMBL" id="UZAH01031375">
    <property type="protein sequence ID" value="VDP15174.1"/>
    <property type="molecule type" value="Genomic_DNA"/>
</dbReference>
<dbReference type="Proteomes" id="UP000050761">
    <property type="component" value="Unassembled WGS sequence"/>
</dbReference>
<evidence type="ECO:0000313" key="3">
    <source>
        <dbReference type="Proteomes" id="UP000050761"/>
    </source>
</evidence>
<feature type="compositionally biased region" description="Basic and acidic residues" evidence="1">
    <location>
        <begin position="54"/>
        <end position="66"/>
    </location>
</feature>
<reference evidence="2 3" key="1">
    <citation type="submission" date="2018-11" db="EMBL/GenBank/DDBJ databases">
        <authorList>
            <consortium name="Pathogen Informatics"/>
        </authorList>
    </citation>
    <scope>NUCLEOTIDE SEQUENCE [LARGE SCALE GENOMIC DNA]</scope>
</reference>
<gene>
    <name evidence="2" type="ORF">HPBE_LOCUS19457</name>
</gene>
<evidence type="ECO:0000313" key="2">
    <source>
        <dbReference type="EMBL" id="VDP15174.1"/>
    </source>
</evidence>
<proteinExistence type="predicted"/>
<evidence type="ECO:0000313" key="4">
    <source>
        <dbReference type="WBParaSite" id="HPBE_0001945801-mRNA-1"/>
    </source>
</evidence>
<sequence length="93" mass="10613">MRPRHGMLQEEARSHHAEAAKHCFLPALSFDEGVRKEYSRRNPPSGYEEMNQPDNHKSPDKPREGLDDPQVALKLANGASFVFRKSSPVLLRF</sequence>
<accession>A0A183GBH9</accession>